<evidence type="ECO:0000256" key="2">
    <source>
        <dbReference type="SAM" id="Phobius"/>
    </source>
</evidence>
<keyword evidence="2" id="KW-0472">Membrane</keyword>
<keyword evidence="2" id="KW-1133">Transmembrane helix</keyword>
<evidence type="ECO:0008006" key="5">
    <source>
        <dbReference type="Google" id="ProtNLM"/>
    </source>
</evidence>
<sequence>MSKDEQIPPTGAQPRTGKTPKRWFKPNTSGPGWHPDSWQGWLITGLIVAAIVTFVALFRSGVL</sequence>
<comment type="caution">
    <text evidence="3">The sequence shown here is derived from an EMBL/GenBank/DDBJ whole genome shotgun (WGS) entry which is preliminary data.</text>
</comment>
<dbReference type="EMBL" id="JAAKZI010000001">
    <property type="protein sequence ID" value="NGN82010.1"/>
    <property type="molecule type" value="Genomic_DNA"/>
</dbReference>
<proteinExistence type="predicted"/>
<reference evidence="3 4" key="1">
    <citation type="submission" date="2020-02" db="EMBL/GenBank/DDBJ databases">
        <title>Genome sequence of the type strain DSM 27180 of Arthrobacter silviterrae.</title>
        <authorList>
            <person name="Gao J."/>
            <person name="Sun J."/>
        </authorList>
    </citation>
    <scope>NUCLEOTIDE SEQUENCE [LARGE SCALE GENOMIC DNA]</scope>
    <source>
        <strain evidence="3 4">DSM 27180</strain>
    </source>
</reference>
<evidence type="ECO:0000256" key="1">
    <source>
        <dbReference type="SAM" id="MobiDB-lite"/>
    </source>
</evidence>
<dbReference type="Proteomes" id="UP000479226">
    <property type="component" value="Unassembled WGS sequence"/>
</dbReference>
<gene>
    <name evidence="3" type="ORF">G6N77_00830</name>
</gene>
<feature type="transmembrane region" description="Helical" evidence="2">
    <location>
        <begin position="38"/>
        <end position="58"/>
    </location>
</feature>
<keyword evidence="2" id="KW-0812">Transmembrane</keyword>
<name>A0ABX0DC90_9MICC</name>
<organism evidence="3 4">
    <name type="scientific">Arthrobacter silviterrae</name>
    <dbReference type="NCBI Taxonomy" id="2026658"/>
    <lineage>
        <taxon>Bacteria</taxon>
        <taxon>Bacillati</taxon>
        <taxon>Actinomycetota</taxon>
        <taxon>Actinomycetes</taxon>
        <taxon>Micrococcales</taxon>
        <taxon>Micrococcaceae</taxon>
        <taxon>Arthrobacter</taxon>
    </lineage>
</organism>
<evidence type="ECO:0000313" key="4">
    <source>
        <dbReference type="Proteomes" id="UP000479226"/>
    </source>
</evidence>
<feature type="region of interest" description="Disordered" evidence="1">
    <location>
        <begin position="1"/>
        <end position="33"/>
    </location>
</feature>
<protein>
    <recommendedName>
        <fullName evidence="5">DUF2631 domain-containing protein</fullName>
    </recommendedName>
</protein>
<evidence type="ECO:0000313" key="3">
    <source>
        <dbReference type="EMBL" id="NGN82010.1"/>
    </source>
</evidence>
<accession>A0ABX0DC90</accession>
<keyword evidence="4" id="KW-1185">Reference proteome</keyword>
<dbReference type="RefSeq" id="WP_165180094.1">
    <property type="nucleotide sequence ID" value="NZ_JAAKZI010000001.1"/>
</dbReference>